<dbReference type="PANTHER" id="PTHR23523">
    <property type="match status" value="1"/>
</dbReference>
<organism evidence="7">
    <name type="scientific">Streptomyces sp. NBC_01401</name>
    <dbReference type="NCBI Taxonomy" id="2903854"/>
    <lineage>
        <taxon>Bacteria</taxon>
        <taxon>Bacillati</taxon>
        <taxon>Actinomycetota</taxon>
        <taxon>Actinomycetes</taxon>
        <taxon>Kitasatosporales</taxon>
        <taxon>Streptomycetaceae</taxon>
        <taxon>Streptomyces</taxon>
    </lineage>
</organism>
<feature type="transmembrane region" description="Helical" evidence="5">
    <location>
        <begin position="116"/>
        <end position="138"/>
    </location>
</feature>
<dbReference type="GO" id="GO:0022857">
    <property type="term" value="F:transmembrane transporter activity"/>
    <property type="evidence" value="ECO:0007669"/>
    <property type="project" value="InterPro"/>
</dbReference>
<reference evidence="7" key="1">
    <citation type="submission" date="2022-10" db="EMBL/GenBank/DDBJ databases">
        <title>The complete genomes of actinobacterial strains from the NBC collection.</title>
        <authorList>
            <person name="Joergensen T.S."/>
            <person name="Alvarez Arevalo M."/>
            <person name="Sterndorff E.B."/>
            <person name="Faurdal D."/>
            <person name="Vuksanovic O."/>
            <person name="Mourched A.-S."/>
            <person name="Charusanti P."/>
            <person name="Shaw S."/>
            <person name="Blin K."/>
            <person name="Weber T."/>
        </authorList>
    </citation>
    <scope>NUCLEOTIDE SEQUENCE</scope>
    <source>
        <strain evidence="7">NBC_01401</strain>
    </source>
</reference>
<evidence type="ECO:0000256" key="4">
    <source>
        <dbReference type="ARBA" id="ARBA00023136"/>
    </source>
</evidence>
<evidence type="ECO:0000313" key="7">
    <source>
        <dbReference type="EMBL" id="WTY99467.1"/>
    </source>
</evidence>
<dbReference type="InterPro" id="IPR020846">
    <property type="entry name" value="MFS_dom"/>
</dbReference>
<name>A0AAU3H2S4_9ACTN</name>
<dbReference type="InterPro" id="IPR011701">
    <property type="entry name" value="MFS"/>
</dbReference>
<evidence type="ECO:0000256" key="2">
    <source>
        <dbReference type="ARBA" id="ARBA00022692"/>
    </source>
</evidence>
<evidence type="ECO:0000256" key="5">
    <source>
        <dbReference type="SAM" id="Phobius"/>
    </source>
</evidence>
<protein>
    <submittedName>
        <fullName evidence="7">MFS transporter</fullName>
    </submittedName>
</protein>
<feature type="transmembrane region" description="Helical" evidence="5">
    <location>
        <begin position="299"/>
        <end position="319"/>
    </location>
</feature>
<feature type="transmembrane region" description="Helical" evidence="5">
    <location>
        <begin position="150"/>
        <end position="171"/>
    </location>
</feature>
<feature type="transmembrane region" description="Helical" evidence="5">
    <location>
        <begin position="325"/>
        <end position="347"/>
    </location>
</feature>
<keyword evidence="3 5" id="KW-1133">Transmembrane helix</keyword>
<keyword evidence="2 5" id="KW-0812">Transmembrane</keyword>
<dbReference type="AlphaFoldDB" id="A0AAU3H2S4"/>
<feature type="transmembrane region" description="Helical" evidence="5">
    <location>
        <begin position="61"/>
        <end position="81"/>
    </location>
</feature>
<dbReference type="EMBL" id="CP109535">
    <property type="protein sequence ID" value="WTY99467.1"/>
    <property type="molecule type" value="Genomic_DNA"/>
</dbReference>
<dbReference type="PANTHER" id="PTHR23523:SF2">
    <property type="entry name" value="2-NITROIMIDAZOLE TRANSPORTER"/>
    <property type="match status" value="1"/>
</dbReference>
<evidence type="ECO:0000259" key="6">
    <source>
        <dbReference type="PROSITE" id="PS50850"/>
    </source>
</evidence>
<proteinExistence type="predicted"/>
<feature type="transmembrane region" description="Helical" evidence="5">
    <location>
        <begin position="234"/>
        <end position="252"/>
    </location>
</feature>
<feature type="transmembrane region" description="Helical" evidence="5">
    <location>
        <begin position="272"/>
        <end position="292"/>
    </location>
</feature>
<keyword evidence="4 5" id="KW-0472">Membrane</keyword>
<feature type="transmembrane region" description="Helical" evidence="5">
    <location>
        <begin position="93"/>
        <end position="110"/>
    </location>
</feature>
<feature type="transmembrane region" description="Helical" evidence="5">
    <location>
        <begin position="183"/>
        <end position="201"/>
    </location>
</feature>
<evidence type="ECO:0000256" key="3">
    <source>
        <dbReference type="ARBA" id="ARBA00022989"/>
    </source>
</evidence>
<sequence length="420" mass="43314">MTNLLQEPTPRTRRRTGARGRLGIAVLAVGLLATAFNLRIGVASVGPVLSEIQADLGLSEVVVSLLTTIPVVAFGAFAFVTPALSGRLGMHRLLGATMLALAAGIALRLLPGLTGLFIGTVVIGASVAIANVVMPAAIKRDFSHRVGLMMGLYSTALSAGAALAAGATVPLLSAVDGGWRPTLALWAVPALAAFLLLVPQLRRGPVRDPRTHDVADAPSGAGEPSFRALTRDPVAIAVTALMSLQSMSYYAALTWVPTLFQDAGMDAHSAGWMLSYSAFLGIAASLVTPSIARRTNPTWLPVAVAVVLTGTAFAGLAAAPVQAPYVWMTLLGLGQGASLSLSLTYIVRRSPDAAHTGHVSMMAQGLGYLLAGLGPIGLGALHTATQGWTVPLMALIGLLVLQMWAGALASRERHVLAGRL</sequence>
<comment type="subcellular location">
    <subcellularLocation>
        <location evidence="1">Cell membrane</location>
        <topology evidence="1">Multi-pass membrane protein</topology>
    </subcellularLocation>
</comment>
<dbReference type="Pfam" id="PF07690">
    <property type="entry name" value="MFS_1"/>
    <property type="match status" value="1"/>
</dbReference>
<accession>A0AAU3H2S4</accession>
<feature type="transmembrane region" description="Helical" evidence="5">
    <location>
        <begin position="359"/>
        <end position="382"/>
    </location>
</feature>
<dbReference type="SUPFAM" id="SSF103473">
    <property type="entry name" value="MFS general substrate transporter"/>
    <property type="match status" value="1"/>
</dbReference>
<dbReference type="Gene3D" id="1.20.1250.20">
    <property type="entry name" value="MFS general substrate transporter like domains"/>
    <property type="match status" value="1"/>
</dbReference>
<dbReference type="PROSITE" id="PS50850">
    <property type="entry name" value="MFS"/>
    <property type="match status" value="1"/>
</dbReference>
<feature type="domain" description="Major facilitator superfamily (MFS) profile" evidence="6">
    <location>
        <begin position="23"/>
        <end position="414"/>
    </location>
</feature>
<evidence type="ECO:0000256" key="1">
    <source>
        <dbReference type="ARBA" id="ARBA00004651"/>
    </source>
</evidence>
<feature type="transmembrane region" description="Helical" evidence="5">
    <location>
        <begin position="21"/>
        <end position="41"/>
    </location>
</feature>
<gene>
    <name evidence="7" type="ORF">OG626_33470</name>
</gene>
<feature type="transmembrane region" description="Helical" evidence="5">
    <location>
        <begin position="388"/>
        <end position="409"/>
    </location>
</feature>
<dbReference type="InterPro" id="IPR052524">
    <property type="entry name" value="MFS_Cyanate_Porter"/>
</dbReference>
<dbReference type="GO" id="GO:0005886">
    <property type="term" value="C:plasma membrane"/>
    <property type="evidence" value="ECO:0007669"/>
    <property type="project" value="UniProtKB-SubCell"/>
</dbReference>
<dbReference type="InterPro" id="IPR036259">
    <property type="entry name" value="MFS_trans_sf"/>
</dbReference>